<proteinExistence type="predicted"/>
<name>A0A518ATF9_9BACT</name>
<evidence type="ECO:0000313" key="4">
    <source>
        <dbReference type="Proteomes" id="UP000315750"/>
    </source>
</evidence>
<dbReference type="KEGG" id="amuc:Pan181_42270"/>
<evidence type="ECO:0000256" key="1">
    <source>
        <dbReference type="SAM" id="Phobius"/>
    </source>
</evidence>
<accession>A0A518ATF9</accession>
<dbReference type="EMBL" id="CP036278">
    <property type="protein sequence ID" value="QDU58002.1"/>
    <property type="molecule type" value="Genomic_DNA"/>
</dbReference>
<keyword evidence="1" id="KW-0472">Membrane</keyword>
<reference evidence="2 4" key="1">
    <citation type="submission" date="2019-02" db="EMBL/GenBank/DDBJ databases">
        <title>Deep-cultivation of Planctomycetes and their phenomic and genomic characterization uncovers novel biology.</title>
        <authorList>
            <person name="Wiegand S."/>
            <person name="Jogler M."/>
            <person name="Boedeker C."/>
            <person name="Pinto D."/>
            <person name="Vollmers J."/>
            <person name="Rivas-Marin E."/>
            <person name="Kohn T."/>
            <person name="Peeters S.H."/>
            <person name="Heuer A."/>
            <person name="Rast P."/>
            <person name="Oberbeckmann S."/>
            <person name="Bunk B."/>
            <person name="Jeske O."/>
            <person name="Meyerdierks A."/>
            <person name="Storesund J.E."/>
            <person name="Kallscheuer N."/>
            <person name="Luecker S."/>
            <person name="Lage O.M."/>
            <person name="Pohl T."/>
            <person name="Merkel B.J."/>
            <person name="Hornburger P."/>
            <person name="Mueller R.-W."/>
            <person name="Bruemmer F."/>
            <person name="Labrenz M."/>
            <person name="Spormann A.M."/>
            <person name="Op den Camp H."/>
            <person name="Overmann J."/>
            <person name="Amann R."/>
            <person name="Jetten M.S.M."/>
            <person name="Mascher T."/>
            <person name="Medema M.H."/>
            <person name="Devos D.P."/>
            <person name="Kaster A.-K."/>
            <person name="Ovreas L."/>
            <person name="Rohde M."/>
            <person name="Galperin M.Y."/>
            <person name="Jogler C."/>
        </authorList>
    </citation>
    <scope>NUCLEOTIDE SEQUENCE [LARGE SCALE GENOMIC DNA]</scope>
    <source>
        <strain evidence="2 4">Pan181</strain>
    </source>
</reference>
<dbReference type="Proteomes" id="UP000315750">
    <property type="component" value="Chromosome"/>
</dbReference>
<keyword evidence="1" id="KW-0812">Transmembrane</keyword>
<keyword evidence="4" id="KW-1185">Reference proteome</keyword>
<feature type="transmembrane region" description="Helical" evidence="1">
    <location>
        <begin position="12"/>
        <end position="29"/>
    </location>
</feature>
<dbReference type="EMBL" id="CP036278">
    <property type="protein sequence ID" value="QDU58003.1"/>
    <property type="molecule type" value="Genomic_DNA"/>
</dbReference>
<evidence type="ECO:0000313" key="2">
    <source>
        <dbReference type="EMBL" id="QDU58002.1"/>
    </source>
</evidence>
<keyword evidence="1" id="KW-1133">Transmembrane helix</keyword>
<sequence length="85" mass="9458">MSHSLVRRSESLSAGILYIEIILAYGRFVRGWLLGRGKLVGSSVAEHGVDDQEQSPGNRTSMGIFVKRGFLGDHHFLLLSDVLFR</sequence>
<gene>
    <name evidence="2" type="ORF">Pan181_42270</name>
    <name evidence="3" type="ORF">Pan181_42280</name>
</gene>
<organism evidence="2 4">
    <name type="scientific">Aeoliella mucimassa</name>
    <dbReference type="NCBI Taxonomy" id="2527972"/>
    <lineage>
        <taxon>Bacteria</taxon>
        <taxon>Pseudomonadati</taxon>
        <taxon>Planctomycetota</taxon>
        <taxon>Planctomycetia</taxon>
        <taxon>Pirellulales</taxon>
        <taxon>Lacipirellulaceae</taxon>
        <taxon>Aeoliella</taxon>
    </lineage>
</organism>
<evidence type="ECO:0000313" key="3">
    <source>
        <dbReference type="EMBL" id="QDU58003.1"/>
    </source>
</evidence>
<dbReference type="KEGG" id="amuc:Pan181_42280"/>
<dbReference type="RefSeq" id="WP_145249504.1">
    <property type="nucleotide sequence ID" value="NZ_CP036278.1"/>
</dbReference>
<protein>
    <submittedName>
        <fullName evidence="2">Uncharacterized protein</fullName>
    </submittedName>
</protein>
<dbReference type="AlphaFoldDB" id="A0A518ATF9"/>